<reference evidence="4" key="1">
    <citation type="submission" date="2020-08" db="EMBL/GenBank/DDBJ databases">
        <title>Novel species isolated from subtropical streams in China.</title>
        <authorList>
            <person name="Lu H."/>
        </authorList>
    </citation>
    <scope>NUCLEOTIDE SEQUENCE</scope>
    <source>
        <strain evidence="4">LX22W</strain>
    </source>
</reference>
<feature type="domain" description="DUF4349" evidence="3">
    <location>
        <begin position="41"/>
        <end position="248"/>
    </location>
</feature>
<sequence>MKRFLVVLFILSAVVGCSKNVETGVATSGQSMANSANNAARYLAYQHHIQLDTDEHKIREIFEAAQAVCREASGDFCTVLESRIETGRSSSASLKFRAKPTGIHKLIGSLSKQAKITNQSTTAEDLAAPIEDTAKKLTMLNDYRSKLEALRNRANNDVDALIKINRELSQVQTELEAATGKNAQLMQRVETQILTVSIGSVQNQGFWHPISISMSDFGNNLSQGVSIAITGIAYLLPWIFFILMFIWVSRIVWRRLKGPKNKA</sequence>
<evidence type="ECO:0000313" key="5">
    <source>
        <dbReference type="Proteomes" id="UP000627446"/>
    </source>
</evidence>
<keyword evidence="1" id="KW-0175">Coiled coil</keyword>
<feature type="coiled-coil region" evidence="1">
    <location>
        <begin position="140"/>
        <end position="188"/>
    </location>
</feature>
<evidence type="ECO:0000259" key="3">
    <source>
        <dbReference type="Pfam" id="PF14257"/>
    </source>
</evidence>
<keyword evidence="2" id="KW-0812">Transmembrane</keyword>
<keyword evidence="2" id="KW-0472">Membrane</keyword>
<dbReference type="RefSeq" id="WP_186916419.1">
    <property type="nucleotide sequence ID" value="NZ_JACOFZ010000003.1"/>
</dbReference>
<keyword evidence="5" id="KW-1185">Reference proteome</keyword>
<name>A0A923KTS5_9BURK</name>
<keyword evidence="2" id="KW-1133">Transmembrane helix</keyword>
<proteinExistence type="predicted"/>
<gene>
    <name evidence="4" type="ORF">H8K36_11095</name>
</gene>
<dbReference type="Pfam" id="PF14257">
    <property type="entry name" value="DUF4349"/>
    <property type="match status" value="1"/>
</dbReference>
<dbReference type="EMBL" id="JACOFZ010000003">
    <property type="protein sequence ID" value="MBC3881924.1"/>
    <property type="molecule type" value="Genomic_DNA"/>
</dbReference>
<organism evidence="4 5">
    <name type="scientific">Undibacterium nitidum</name>
    <dbReference type="NCBI Taxonomy" id="2762298"/>
    <lineage>
        <taxon>Bacteria</taxon>
        <taxon>Pseudomonadati</taxon>
        <taxon>Pseudomonadota</taxon>
        <taxon>Betaproteobacteria</taxon>
        <taxon>Burkholderiales</taxon>
        <taxon>Oxalobacteraceae</taxon>
        <taxon>Undibacterium</taxon>
    </lineage>
</organism>
<feature type="transmembrane region" description="Helical" evidence="2">
    <location>
        <begin position="232"/>
        <end position="253"/>
    </location>
</feature>
<protein>
    <submittedName>
        <fullName evidence="4">DUF4349 domain-containing protein</fullName>
    </submittedName>
</protein>
<evidence type="ECO:0000256" key="1">
    <source>
        <dbReference type="SAM" id="Coils"/>
    </source>
</evidence>
<evidence type="ECO:0000313" key="4">
    <source>
        <dbReference type="EMBL" id="MBC3881924.1"/>
    </source>
</evidence>
<dbReference type="PROSITE" id="PS51257">
    <property type="entry name" value="PROKAR_LIPOPROTEIN"/>
    <property type="match status" value="1"/>
</dbReference>
<comment type="caution">
    <text evidence="4">The sequence shown here is derived from an EMBL/GenBank/DDBJ whole genome shotgun (WGS) entry which is preliminary data.</text>
</comment>
<dbReference type="InterPro" id="IPR025645">
    <property type="entry name" value="DUF4349"/>
</dbReference>
<dbReference type="AlphaFoldDB" id="A0A923KTS5"/>
<accession>A0A923KTS5</accession>
<evidence type="ECO:0000256" key="2">
    <source>
        <dbReference type="SAM" id="Phobius"/>
    </source>
</evidence>
<dbReference type="Proteomes" id="UP000627446">
    <property type="component" value="Unassembled WGS sequence"/>
</dbReference>